<evidence type="ECO:0000256" key="1">
    <source>
        <dbReference type="SAM" id="MobiDB-lite"/>
    </source>
</evidence>
<feature type="compositionally biased region" description="Basic and acidic residues" evidence="1">
    <location>
        <begin position="245"/>
        <end position="266"/>
    </location>
</feature>
<gene>
    <name evidence="3" type="ORF">MMYC01_203854</name>
    <name evidence="2" type="ORF">MMYC01_206541</name>
</gene>
<keyword evidence="4" id="KW-1185">Reference proteome</keyword>
<feature type="region of interest" description="Disordered" evidence="1">
    <location>
        <begin position="1"/>
        <end position="24"/>
    </location>
</feature>
<dbReference type="OrthoDB" id="5207784at2759"/>
<dbReference type="EMBL" id="LCTW02000201">
    <property type="protein sequence ID" value="KXX76633.1"/>
    <property type="molecule type" value="Genomic_DNA"/>
</dbReference>
<dbReference type="Proteomes" id="UP000078237">
    <property type="component" value="Unassembled WGS sequence"/>
</dbReference>
<feature type="region of interest" description="Disordered" evidence="1">
    <location>
        <begin position="243"/>
        <end position="281"/>
    </location>
</feature>
<sequence length="281" mass="31927">MDNPPGHPAAPSHPCELPPIYSEEGALKEKDPEEIVQPAVFVLHGRFVYAETAAGEADSEPLYQLSRAIHAQGRSTLTIDFDRLDYRVRTAASGEPAVSKREKELYRIEARLPFTTTFEVRLVPRTRKALDEVQIAKSPMFHHGYRALKVLSEAQQNALERQGKKPKKGEYYFVLKEDGKDTWLWTDPDGVQVASQVCSTPGGDKEVEYKLRVMVPLTRRTLDGLVAMWCSWMWHLHNKASVPKKTWEDRQKKDIATTSDSEERRALSVKLHSGRNHPPET</sequence>
<reference evidence="2" key="2">
    <citation type="submission" date="2015-06" db="EMBL/GenBank/DDBJ databases">
        <authorList>
            <person name="Hoefler B.C."/>
            <person name="Straight P.D."/>
        </authorList>
    </citation>
    <scope>NUCLEOTIDE SEQUENCE [LARGE SCALE GENOMIC DNA]</scope>
    <source>
        <strain evidence="2">Mm55</strain>
    </source>
</reference>
<reference evidence="2 4" key="3">
    <citation type="submission" date="2016-01" db="EMBL/GenBank/DDBJ databases">
        <title>Madurella mycetomatis genome sequencing.</title>
        <authorList>
            <person name="Van De Sande W."/>
        </authorList>
    </citation>
    <scope>NUCLEOTIDE SEQUENCE [LARGE SCALE GENOMIC DNA]</scope>
    <source>
        <strain evidence="4">mm55</strain>
        <strain evidence="2">Mm55</strain>
    </source>
</reference>
<comment type="caution">
    <text evidence="2">The sequence shown here is derived from an EMBL/GenBank/DDBJ whole genome shotgun (WGS) entry which is preliminary data.</text>
</comment>
<evidence type="ECO:0000313" key="3">
    <source>
        <dbReference type="EMBL" id="KXX79643.1"/>
    </source>
</evidence>
<proteinExistence type="predicted"/>
<dbReference type="VEuPathDB" id="FungiDB:MMYC01_206541"/>
<accession>A0A175VZ36</accession>
<evidence type="ECO:0000313" key="2">
    <source>
        <dbReference type="EMBL" id="KXX76633.1"/>
    </source>
</evidence>
<dbReference type="EMBL" id="LCTW02000081">
    <property type="protein sequence ID" value="KXX79643.1"/>
    <property type="molecule type" value="Genomic_DNA"/>
</dbReference>
<protein>
    <submittedName>
        <fullName evidence="2">Uncharacterized protein</fullName>
    </submittedName>
</protein>
<evidence type="ECO:0000313" key="4">
    <source>
        <dbReference type="Proteomes" id="UP000078237"/>
    </source>
</evidence>
<reference evidence="4" key="1">
    <citation type="submission" date="2015-06" db="EMBL/GenBank/DDBJ databases">
        <authorList>
            <person name="van de Sande W.W.J."/>
        </authorList>
    </citation>
    <scope>NUCLEOTIDE SEQUENCE [LARGE SCALE GENOMIC DNA]</scope>
    <source>
        <strain evidence="4">mm55</strain>
    </source>
</reference>
<name>A0A175VZ36_9PEZI</name>
<dbReference type="AlphaFoldDB" id="A0A175VZ36"/>
<dbReference type="VEuPathDB" id="FungiDB:MMYC01_203854"/>
<organism evidence="2 4">
    <name type="scientific">Madurella mycetomatis</name>
    <dbReference type="NCBI Taxonomy" id="100816"/>
    <lineage>
        <taxon>Eukaryota</taxon>
        <taxon>Fungi</taxon>
        <taxon>Dikarya</taxon>
        <taxon>Ascomycota</taxon>
        <taxon>Pezizomycotina</taxon>
        <taxon>Sordariomycetes</taxon>
        <taxon>Sordariomycetidae</taxon>
        <taxon>Sordariales</taxon>
        <taxon>Sordariales incertae sedis</taxon>
        <taxon>Madurella</taxon>
    </lineage>
</organism>